<feature type="compositionally biased region" description="Basic and acidic residues" evidence="1">
    <location>
        <begin position="42"/>
        <end position="75"/>
    </location>
</feature>
<evidence type="ECO:0000256" key="2">
    <source>
        <dbReference type="SAM" id="Phobius"/>
    </source>
</evidence>
<keyword evidence="2" id="KW-0812">Transmembrane</keyword>
<dbReference type="Proteomes" id="UP000253426">
    <property type="component" value="Unassembled WGS sequence"/>
</dbReference>
<comment type="caution">
    <text evidence="3">The sequence shown here is derived from an EMBL/GenBank/DDBJ whole genome shotgun (WGS) entry which is preliminary data.</text>
</comment>
<sequence length="236" mass="25806">MRTDLQPILAEVDLGQVIMVIVFLVAGFINWLYKLWKQKSEDAERSRRLPTTEELENNRRILAEQERGRQPERRHLAPPTPPPFPASGGSGGGGGSLKELFEELKRAAEGATNVGRPIAQESERQPQRPVHRPAPATTPPPLAAPSRSASTPTPAPTRARVEPFPLAPGPKEDAGSHLEAARRAAAAYSGTRQPRRAAHPLTAMLHTSEGYRQAFVLKEVLDTPKGLRQSPWGDLP</sequence>
<dbReference type="AlphaFoldDB" id="A0A366HSW4"/>
<proteinExistence type="predicted"/>
<feature type="transmembrane region" description="Helical" evidence="2">
    <location>
        <begin position="14"/>
        <end position="33"/>
    </location>
</feature>
<feature type="region of interest" description="Disordered" evidence="1">
    <location>
        <begin position="110"/>
        <end position="197"/>
    </location>
</feature>
<keyword evidence="2" id="KW-0472">Membrane</keyword>
<reference evidence="3 4" key="1">
    <citation type="submission" date="2018-06" db="EMBL/GenBank/DDBJ databases">
        <title>Genomic Encyclopedia of Type Strains, Phase IV (KMG-IV): sequencing the most valuable type-strain genomes for metagenomic binning, comparative biology and taxonomic classification.</title>
        <authorList>
            <person name="Goeker M."/>
        </authorList>
    </citation>
    <scope>NUCLEOTIDE SEQUENCE [LARGE SCALE GENOMIC DNA]</scope>
    <source>
        <strain evidence="3 4">DSM 25532</strain>
    </source>
</reference>
<organism evidence="3 4">
    <name type="scientific">Roseimicrobium gellanilyticum</name>
    <dbReference type="NCBI Taxonomy" id="748857"/>
    <lineage>
        <taxon>Bacteria</taxon>
        <taxon>Pseudomonadati</taxon>
        <taxon>Verrucomicrobiota</taxon>
        <taxon>Verrucomicrobiia</taxon>
        <taxon>Verrucomicrobiales</taxon>
        <taxon>Verrucomicrobiaceae</taxon>
        <taxon>Roseimicrobium</taxon>
    </lineage>
</organism>
<keyword evidence="4" id="KW-1185">Reference proteome</keyword>
<evidence type="ECO:0000256" key="1">
    <source>
        <dbReference type="SAM" id="MobiDB-lite"/>
    </source>
</evidence>
<feature type="compositionally biased region" description="Basic and acidic residues" evidence="1">
    <location>
        <begin position="170"/>
        <end position="182"/>
    </location>
</feature>
<protein>
    <submittedName>
        <fullName evidence="3">Uncharacterized protein</fullName>
    </submittedName>
</protein>
<feature type="region of interest" description="Disordered" evidence="1">
    <location>
        <begin position="42"/>
        <end position="97"/>
    </location>
</feature>
<dbReference type="RefSeq" id="WP_113957872.1">
    <property type="nucleotide sequence ID" value="NZ_QNRR01000002.1"/>
</dbReference>
<feature type="compositionally biased region" description="Low complexity" evidence="1">
    <location>
        <begin position="144"/>
        <end position="158"/>
    </location>
</feature>
<dbReference type="EMBL" id="QNRR01000002">
    <property type="protein sequence ID" value="RBP46349.1"/>
    <property type="molecule type" value="Genomic_DNA"/>
</dbReference>
<evidence type="ECO:0000313" key="4">
    <source>
        <dbReference type="Proteomes" id="UP000253426"/>
    </source>
</evidence>
<gene>
    <name evidence="3" type="ORF">DES53_102740</name>
</gene>
<name>A0A366HSW4_9BACT</name>
<keyword evidence="2" id="KW-1133">Transmembrane helix</keyword>
<evidence type="ECO:0000313" key="3">
    <source>
        <dbReference type="EMBL" id="RBP46349.1"/>
    </source>
</evidence>
<dbReference type="OrthoDB" id="200455at2"/>
<accession>A0A366HSW4</accession>